<reference evidence="2" key="1">
    <citation type="submission" date="2018-04" db="EMBL/GenBank/DDBJ databases">
        <title>Transcriptome of Schizaphis graminum biotype I.</title>
        <authorList>
            <person name="Scully E.D."/>
            <person name="Geib S.M."/>
            <person name="Palmer N.A."/>
            <person name="Koch K."/>
            <person name="Bradshaw J."/>
            <person name="Heng-Moss T."/>
            <person name="Sarath G."/>
        </authorList>
    </citation>
    <scope>NUCLEOTIDE SEQUENCE</scope>
</reference>
<feature type="compositionally biased region" description="Polar residues" evidence="1">
    <location>
        <begin position="1"/>
        <end position="11"/>
    </location>
</feature>
<evidence type="ECO:0000256" key="1">
    <source>
        <dbReference type="SAM" id="MobiDB-lite"/>
    </source>
</evidence>
<dbReference type="AlphaFoldDB" id="A0A2S2P1N5"/>
<name>A0A2S2P1N5_SCHGA</name>
<feature type="region of interest" description="Disordered" evidence="1">
    <location>
        <begin position="1"/>
        <end position="41"/>
    </location>
</feature>
<proteinExistence type="predicted"/>
<dbReference type="EMBL" id="GGMR01010217">
    <property type="protein sequence ID" value="MBY22836.1"/>
    <property type="molecule type" value="Transcribed_RNA"/>
</dbReference>
<organism evidence="2">
    <name type="scientific">Schizaphis graminum</name>
    <name type="common">Green bug aphid</name>
    <dbReference type="NCBI Taxonomy" id="13262"/>
    <lineage>
        <taxon>Eukaryota</taxon>
        <taxon>Metazoa</taxon>
        <taxon>Ecdysozoa</taxon>
        <taxon>Arthropoda</taxon>
        <taxon>Hexapoda</taxon>
        <taxon>Insecta</taxon>
        <taxon>Pterygota</taxon>
        <taxon>Neoptera</taxon>
        <taxon>Paraneoptera</taxon>
        <taxon>Hemiptera</taxon>
        <taxon>Sternorrhyncha</taxon>
        <taxon>Aphidomorpha</taxon>
        <taxon>Aphidoidea</taxon>
        <taxon>Aphididae</taxon>
        <taxon>Aphidini</taxon>
        <taxon>Schizaphis</taxon>
    </lineage>
</organism>
<feature type="compositionally biased region" description="Polar residues" evidence="1">
    <location>
        <begin position="17"/>
        <end position="31"/>
    </location>
</feature>
<accession>A0A2S2P1N5</accession>
<sequence>MSSNINKNSHTTKLRSNEISIHHSQQRPNNDSGRKNDSVVSGCLPISNSKIISETQRNKCGGRGMAIQQLSESMSSKCSIKNSNLDFSNSNIERYFKSLQEENLKKLKEENEKIWGKCMHSYKST</sequence>
<gene>
    <name evidence="2" type="ORF">g.11008</name>
</gene>
<protein>
    <submittedName>
        <fullName evidence="2">Uncharacterized protein</fullName>
    </submittedName>
</protein>
<evidence type="ECO:0000313" key="2">
    <source>
        <dbReference type="EMBL" id="MBY22836.1"/>
    </source>
</evidence>